<dbReference type="Proteomes" id="UP001461498">
    <property type="component" value="Unassembled WGS sequence"/>
</dbReference>
<accession>A0AAW1CIW6</accession>
<proteinExistence type="predicted"/>
<protein>
    <submittedName>
        <fullName evidence="1">Uncharacterized protein</fullName>
    </submittedName>
</protein>
<dbReference type="AlphaFoldDB" id="A0AAW1CIW6"/>
<gene>
    <name evidence="1" type="ORF">O3M35_003435</name>
</gene>
<evidence type="ECO:0000313" key="1">
    <source>
        <dbReference type="EMBL" id="KAK9498883.1"/>
    </source>
</evidence>
<name>A0AAW1CIW6_9HEMI</name>
<reference evidence="1 2" key="1">
    <citation type="submission" date="2022-12" db="EMBL/GenBank/DDBJ databases">
        <title>Chromosome-level genome assembly of true bugs.</title>
        <authorList>
            <person name="Ma L."/>
            <person name="Li H."/>
        </authorList>
    </citation>
    <scope>NUCLEOTIDE SEQUENCE [LARGE SCALE GENOMIC DNA]</scope>
    <source>
        <strain evidence="1">Lab_2022b</strain>
    </source>
</reference>
<evidence type="ECO:0000313" key="2">
    <source>
        <dbReference type="Proteomes" id="UP001461498"/>
    </source>
</evidence>
<comment type="caution">
    <text evidence="1">The sequence shown here is derived from an EMBL/GenBank/DDBJ whole genome shotgun (WGS) entry which is preliminary data.</text>
</comment>
<organism evidence="1 2">
    <name type="scientific">Rhynocoris fuscipes</name>
    <dbReference type="NCBI Taxonomy" id="488301"/>
    <lineage>
        <taxon>Eukaryota</taxon>
        <taxon>Metazoa</taxon>
        <taxon>Ecdysozoa</taxon>
        <taxon>Arthropoda</taxon>
        <taxon>Hexapoda</taxon>
        <taxon>Insecta</taxon>
        <taxon>Pterygota</taxon>
        <taxon>Neoptera</taxon>
        <taxon>Paraneoptera</taxon>
        <taxon>Hemiptera</taxon>
        <taxon>Heteroptera</taxon>
        <taxon>Panheteroptera</taxon>
        <taxon>Cimicomorpha</taxon>
        <taxon>Reduviidae</taxon>
        <taxon>Harpactorinae</taxon>
        <taxon>Harpactorini</taxon>
        <taxon>Rhynocoris</taxon>
    </lineage>
</organism>
<dbReference type="EMBL" id="JAPXFL010000012">
    <property type="protein sequence ID" value="KAK9498883.1"/>
    <property type="molecule type" value="Genomic_DNA"/>
</dbReference>
<keyword evidence="2" id="KW-1185">Reference proteome</keyword>
<sequence>MTSVYIGMQESLEENSDNLSIDSLENKRTISLDSLISEFNNLSINSLTDSLISNESRLSLNCDINKADSELFDNSIDSLEISCDSID</sequence>